<sequence length="379" mass="42019">MLVYYFVYDTSCVLRNLITSIANGLLCTLFQVATAIWVYRNLKCKVILAFVVILILVRTAPLTLGLVSAIQYSRIVGLCTLSGPQLLYQSAVFDITSNIIFIMSLNYCLFYQYLPFKPKTTPLSDMSVEDITRMRAALGLFIQCFILAAIVTDTSLYPESSMAITSFHFSLCIACKLITDILYRVLPPFDGPNLDSPDEPAGFIVTDESRKPRESSIKMVPSRQTCCGCINLRVGSLLLTIFQMLLGIIGCGLSIWILLETSRRSPGSRDLLWAGPFVLLIASAIVFTVGMIGVIGIAKSKSTVLLVYLIFNTLSVMCSVGAVVLAFKNGDVPGGVQSVLVALLQVYFFFVILRYRREVKAFKRAHNMVQFRRIESPVV</sequence>
<feature type="transmembrane region" description="Helical" evidence="5">
    <location>
        <begin position="339"/>
        <end position="355"/>
    </location>
</feature>
<feature type="transmembrane region" description="Helical" evidence="5">
    <location>
        <begin position="237"/>
        <end position="259"/>
    </location>
</feature>
<feature type="transmembrane region" description="Helical" evidence="5">
    <location>
        <begin position="271"/>
        <end position="298"/>
    </location>
</feature>
<dbReference type="AlphaFoldDB" id="A0A1Y1YPD4"/>
<feature type="transmembrane region" description="Helical" evidence="5">
    <location>
        <begin position="46"/>
        <end position="71"/>
    </location>
</feature>
<name>A0A1Y1YPD4_9FUNG</name>
<proteinExistence type="predicted"/>
<keyword evidence="2 5" id="KW-0812">Transmembrane</keyword>
<evidence type="ECO:0000256" key="5">
    <source>
        <dbReference type="SAM" id="Phobius"/>
    </source>
</evidence>
<keyword evidence="7" id="KW-1185">Reference proteome</keyword>
<dbReference type="InParanoid" id="A0A1Y1YPD4"/>
<gene>
    <name evidence="6" type="ORF">K493DRAFT_348290</name>
</gene>
<keyword evidence="4 5" id="KW-0472">Membrane</keyword>
<feature type="transmembrane region" description="Helical" evidence="5">
    <location>
        <begin position="91"/>
        <end position="114"/>
    </location>
</feature>
<evidence type="ECO:0000313" key="6">
    <source>
        <dbReference type="EMBL" id="ORX99862.1"/>
    </source>
</evidence>
<accession>A0A1Y1YPD4</accession>
<evidence type="ECO:0000256" key="3">
    <source>
        <dbReference type="ARBA" id="ARBA00022989"/>
    </source>
</evidence>
<dbReference type="OrthoDB" id="2257554at2759"/>
<comment type="caution">
    <text evidence="6">The sequence shown here is derived from an EMBL/GenBank/DDBJ whole genome shotgun (WGS) entry which is preliminary data.</text>
</comment>
<keyword evidence="3 5" id="KW-1133">Transmembrane helix</keyword>
<dbReference type="EMBL" id="MCFE01000091">
    <property type="protein sequence ID" value="ORX99862.1"/>
    <property type="molecule type" value="Genomic_DNA"/>
</dbReference>
<comment type="subcellular location">
    <subcellularLocation>
        <location evidence="1">Membrane</location>
        <topology evidence="1">Multi-pass membrane protein</topology>
    </subcellularLocation>
</comment>
<reference evidence="6 7" key="1">
    <citation type="submission" date="2016-07" db="EMBL/GenBank/DDBJ databases">
        <title>Pervasive Adenine N6-methylation of Active Genes in Fungi.</title>
        <authorList>
            <consortium name="DOE Joint Genome Institute"/>
            <person name="Mondo S.J."/>
            <person name="Dannebaum R.O."/>
            <person name="Kuo R.C."/>
            <person name="Labutti K."/>
            <person name="Haridas S."/>
            <person name="Kuo A."/>
            <person name="Salamov A."/>
            <person name="Ahrendt S.R."/>
            <person name="Lipzen A."/>
            <person name="Sullivan W."/>
            <person name="Andreopoulos W.B."/>
            <person name="Clum A."/>
            <person name="Lindquist E."/>
            <person name="Daum C."/>
            <person name="Ramamoorthy G.K."/>
            <person name="Gryganskyi A."/>
            <person name="Culley D."/>
            <person name="Magnuson J.K."/>
            <person name="James T.Y."/>
            <person name="O'Malley M.A."/>
            <person name="Stajich J.E."/>
            <person name="Spatafora J.W."/>
            <person name="Visel A."/>
            <person name="Grigoriev I.V."/>
        </authorList>
    </citation>
    <scope>NUCLEOTIDE SEQUENCE [LARGE SCALE GENOMIC DNA]</scope>
    <source>
        <strain evidence="6 7">CBS 931.73</strain>
    </source>
</reference>
<dbReference type="GO" id="GO:0016020">
    <property type="term" value="C:membrane"/>
    <property type="evidence" value="ECO:0007669"/>
    <property type="project" value="UniProtKB-SubCell"/>
</dbReference>
<feature type="transmembrane region" description="Helical" evidence="5">
    <location>
        <begin position="20"/>
        <end position="39"/>
    </location>
</feature>
<organism evidence="6 7">
    <name type="scientific">Basidiobolus meristosporus CBS 931.73</name>
    <dbReference type="NCBI Taxonomy" id="1314790"/>
    <lineage>
        <taxon>Eukaryota</taxon>
        <taxon>Fungi</taxon>
        <taxon>Fungi incertae sedis</taxon>
        <taxon>Zoopagomycota</taxon>
        <taxon>Entomophthoromycotina</taxon>
        <taxon>Basidiobolomycetes</taxon>
        <taxon>Basidiobolales</taxon>
        <taxon>Basidiobolaceae</taxon>
        <taxon>Basidiobolus</taxon>
    </lineage>
</organism>
<protein>
    <submittedName>
        <fullName evidence="6">Uncharacterized protein</fullName>
    </submittedName>
</protein>
<dbReference type="InterPro" id="IPR018499">
    <property type="entry name" value="Tetraspanin/Peripherin"/>
</dbReference>
<dbReference type="Pfam" id="PF00335">
    <property type="entry name" value="Tetraspanin"/>
    <property type="match status" value="1"/>
</dbReference>
<feature type="transmembrane region" description="Helical" evidence="5">
    <location>
        <begin position="305"/>
        <end position="327"/>
    </location>
</feature>
<evidence type="ECO:0000256" key="2">
    <source>
        <dbReference type="ARBA" id="ARBA00022692"/>
    </source>
</evidence>
<dbReference type="Proteomes" id="UP000193498">
    <property type="component" value="Unassembled WGS sequence"/>
</dbReference>
<evidence type="ECO:0000256" key="1">
    <source>
        <dbReference type="ARBA" id="ARBA00004141"/>
    </source>
</evidence>
<evidence type="ECO:0000256" key="4">
    <source>
        <dbReference type="ARBA" id="ARBA00023136"/>
    </source>
</evidence>
<evidence type="ECO:0000313" key="7">
    <source>
        <dbReference type="Proteomes" id="UP000193498"/>
    </source>
</evidence>